<protein>
    <submittedName>
        <fullName evidence="1">Uncharacterized protein</fullName>
    </submittedName>
</protein>
<proteinExistence type="predicted"/>
<sequence>MQEYYKRAAVYSQKVHPFYVVPRVRYEFDHPEGTGHEVVTDIDDTVKSSGNLRLAGLIPLGGIDAQYERGQFYPGVFQFALELAAHGTPQGLLPLPVAVLTARAKEFLFALELKTEHPVSIAYRQCGTDNGFDGWGLGPVLYGSVKEWIVWTRKGRRKFKNFKRLMEIDGTHAAARGCATDYIFIGDTGEGDTKAGVKMCETFPRELRAMFMHAVSCDSEYCITPDDYTINGVPVLFFKTYVGAARKAYEAGLMDKAGVQRVIDRSVMELELSGAPRDCSKWEDMEMDIEQALM</sequence>
<dbReference type="Proteomes" id="UP000664859">
    <property type="component" value="Unassembled WGS sequence"/>
</dbReference>
<comment type="caution">
    <text evidence="1">The sequence shown here is derived from an EMBL/GenBank/DDBJ whole genome shotgun (WGS) entry which is preliminary data.</text>
</comment>
<dbReference type="OrthoDB" id="191535at2759"/>
<dbReference type="EMBL" id="JAFCMP010000501">
    <property type="protein sequence ID" value="KAG5179085.1"/>
    <property type="molecule type" value="Genomic_DNA"/>
</dbReference>
<reference evidence="1" key="1">
    <citation type="submission" date="2021-02" db="EMBL/GenBank/DDBJ databases">
        <title>First Annotated Genome of the Yellow-green Alga Tribonema minus.</title>
        <authorList>
            <person name="Mahan K.M."/>
        </authorList>
    </citation>
    <scope>NUCLEOTIDE SEQUENCE</scope>
    <source>
        <strain evidence="1">UTEX B ZZ1240</strain>
    </source>
</reference>
<evidence type="ECO:0000313" key="2">
    <source>
        <dbReference type="Proteomes" id="UP000664859"/>
    </source>
</evidence>
<dbReference type="PANTHER" id="PTHR40861">
    <property type="entry name" value="DUF2183 DOMAIN-CONTAINING PROTEIN"/>
    <property type="match status" value="1"/>
</dbReference>
<accession>A0A835YPL0</accession>
<evidence type="ECO:0000313" key="1">
    <source>
        <dbReference type="EMBL" id="KAG5179085.1"/>
    </source>
</evidence>
<keyword evidence="2" id="KW-1185">Reference proteome</keyword>
<gene>
    <name evidence="1" type="ORF">JKP88DRAFT_270434</name>
</gene>
<dbReference type="AlphaFoldDB" id="A0A835YPL0"/>
<dbReference type="PANTHER" id="PTHR40861:SF1">
    <property type="entry name" value="PHOSPHATIDATE PHOSPHATASE APP1 CATALYTIC DOMAIN-CONTAINING PROTEIN"/>
    <property type="match status" value="1"/>
</dbReference>
<organism evidence="1 2">
    <name type="scientific">Tribonema minus</name>
    <dbReference type="NCBI Taxonomy" id="303371"/>
    <lineage>
        <taxon>Eukaryota</taxon>
        <taxon>Sar</taxon>
        <taxon>Stramenopiles</taxon>
        <taxon>Ochrophyta</taxon>
        <taxon>PX clade</taxon>
        <taxon>Xanthophyceae</taxon>
        <taxon>Tribonematales</taxon>
        <taxon>Tribonemataceae</taxon>
        <taxon>Tribonema</taxon>
    </lineage>
</organism>
<name>A0A835YPL0_9STRA</name>